<evidence type="ECO:0000313" key="1">
    <source>
        <dbReference type="EMBL" id="CEK79784.1"/>
    </source>
</evidence>
<accession>A0A0B7AIN3</accession>
<name>A0A0B7AIN3_9EUPU</name>
<dbReference type="EMBL" id="HACG01032920">
    <property type="protein sequence ID" value="CEK79785.1"/>
    <property type="molecule type" value="Transcribed_RNA"/>
</dbReference>
<organism evidence="2">
    <name type="scientific">Arion vulgaris</name>
    <dbReference type="NCBI Taxonomy" id="1028688"/>
    <lineage>
        <taxon>Eukaryota</taxon>
        <taxon>Metazoa</taxon>
        <taxon>Spiralia</taxon>
        <taxon>Lophotrochozoa</taxon>
        <taxon>Mollusca</taxon>
        <taxon>Gastropoda</taxon>
        <taxon>Heterobranchia</taxon>
        <taxon>Euthyneura</taxon>
        <taxon>Panpulmonata</taxon>
        <taxon>Eupulmonata</taxon>
        <taxon>Stylommatophora</taxon>
        <taxon>Helicina</taxon>
        <taxon>Arionoidea</taxon>
        <taxon>Arionidae</taxon>
        <taxon>Arion</taxon>
    </lineage>
</organism>
<protein>
    <submittedName>
        <fullName evidence="2">Uncharacterized protein</fullName>
    </submittedName>
</protein>
<sequence>MANIRLQKKTSVKPHLPTTKFQPNSIYILHGTFTVTDVRTTPSPPKKYQVITTDVYHSEEA</sequence>
<evidence type="ECO:0000313" key="2">
    <source>
        <dbReference type="EMBL" id="CEK79785.1"/>
    </source>
</evidence>
<gene>
    <name evidence="2" type="primary">ORF117466</name>
    <name evidence="1" type="synonym">ORF117458</name>
</gene>
<proteinExistence type="predicted"/>
<dbReference type="AlphaFoldDB" id="A0A0B7AIN3"/>
<dbReference type="EMBL" id="HACG01032919">
    <property type="protein sequence ID" value="CEK79784.1"/>
    <property type="molecule type" value="Transcribed_RNA"/>
</dbReference>
<reference evidence="2" key="1">
    <citation type="submission" date="2014-12" db="EMBL/GenBank/DDBJ databases">
        <title>Insight into the proteome of Arion vulgaris.</title>
        <authorList>
            <person name="Aradska J."/>
            <person name="Bulat T."/>
            <person name="Smidak R."/>
            <person name="Sarate P."/>
            <person name="Gangsoo J."/>
            <person name="Sialana F."/>
            <person name="Bilban M."/>
            <person name="Lubec G."/>
        </authorList>
    </citation>
    <scope>NUCLEOTIDE SEQUENCE</scope>
    <source>
        <tissue evidence="2">Skin</tissue>
    </source>
</reference>